<dbReference type="Proteomes" id="UP000092659">
    <property type="component" value="Chromosome"/>
</dbReference>
<dbReference type="EMBL" id="CP016279">
    <property type="protein sequence ID" value="ANP53595.1"/>
    <property type="molecule type" value="Genomic_DNA"/>
</dbReference>
<feature type="region of interest" description="Disordered" evidence="1">
    <location>
        <begin position="1"/>
        <end position="32"/>
    </location>
</feature>
<evidence type="ECO:0000313" key="3">
    <source>
        <dbReference type="Proteomes" id="UP000092659"/>
    </source>
</evidence>
<dbReference type="AlphaFoldDB" id="A0A1B1B447"/>
<reference evidence="2 3" key="1">
    <citation type="submission" date="2016-06" db="EMBL/GenBank/DDBJ databases">
        <title>Complete genome sequence of Streptomyces griseochromogenes ATCC 14511, the Blasticidin S producer.</title>
        <authorList>
            <person name="Wu L."/>
        </authorList>
    </citation>
    <scope>NUCLEOTIDE SEQUENCE [LARGE SCALE GENOMIC DNA]</scope>
    <source>
        <strain evidence="2 3">ATCC 14511</strain>
    </source>
</reference>
<proteinExistence type="predicted"/>
<evidence type="ECO:0000313" key="2">
    <source>
        <dbReference type="EMBL" id="ANP53595.1"/>
    </source>
</evidence>
<protein>
    <submittedName>
        <fullName evidence="2">Uncharacterized protein</fullName>
    </submittedName>
</protein>
<evidence type="ECO:0000256" key="1">
    <source>
        <dbReference type="SAM" id="MobiDB-lite"/>
    </source>
</evidence>
<name>A0A1B1B447_9ACTN</name>
<dbReference type="KEGG" id="sgs:AVL59_32240"/>
<gene>
    <name evidence="2" type="ORF">AVL59_32240</name>
</gene>
<sequence>MPSTAGHLEAGRSQVAFPTTGARRRHGRGRTARSSRNSAVCWASAEQFRAAGLQFFCRLPQYGSISVVRGTQERDGVIQVGAGCAETGKDRPAGGLPLTSNGSSFTGSGCLLALGDLLFTALRIGETLLLRLALDADVLLQSSRVREAQPLHQATDSRPATLVLLPSHERVQLLLAEGDLDLVVRRVLGGGTEDGIDRATVPSVADRNSRIRQGAGHQVVLLPRRPRAMAESTHAKARLFVAADGRCGWNGSADSGRSAG</sequence>
<accession>A0A1B1B447</accession>
<dbReference type="STRING" id="68214.AVL59_32240"/>
<feature type="compositionally biased region" description="Basic residues" evidence="1">
    <location>
        <begin position="22"/>
        <end position="32"/>
    </location>
</feature>
<organism evidence="2 3">
    <name type="scientific">Streptomyces griseochromogenes</name>
    <dbReference type="NCBI Taxonomy" id="68214"/>
    <lineage>
        <taxon>Bacteria</taxon>
        <taxon>Bacillati</taxon>
        <taxon>Actinomycetota</taxon>
        <taxon>Actinomycetes</taxon>
        <taxon>Kitasatosporales</taxon>
        <taxon>Streptomycetaceae</taxon>
        <taxon>Streptomyces</taxon>
    </lineage>
</organism>